<dbReference type="Proteomes" id="UP001157114">
    <property type="component" value="Unassembled WGS sequence"/>
</dbReference>
<proteinExistence type="predicted"/>
<sequence length="229" mass="26472">MKSYKVIAILAIILLMISVSMNVINHRNNQKKENYETAVDVALSNYLSHYNTGSIDRSLTRVITDRKVYFGEVGRPVNFLARDFQELSNMHRELTLMYGPLFSFKNYNQISSISTDPNIFDMLANFSSFFDYLYENNSDSIAIEDEQLYISFNKLTDEERNGIEIIAEITGELEKVRSESSQNKALMDYLEDYMLKSAEYFHTPEVQEKVAAFESIRIKLIPNMESDIG</sequence>
<gene>
    <name evidence="1" type="ORF">MU1_55990</name>
</gene>
<dbReference type="EMBL" id="BSSQ01000028">
    <property type="protein sequence ID" value="GLX71250.1"/>
    <property type="molecule type" value="Genomic_DNA"/>
</dbReference>
<reference evidence="1 2" key="1">
    <citation type="submission" date="2023-03" db="EMBL/GenBank/DDBJ databases">
        <title>Draft genome sequence of the bacteria which degrade cell wall of Tricholomamatutake.</title>
        <authorList>
            <person name="Konishi Y."/>
            <person name="Fukuta Y."/>
            <person name="Shirasaka N."/>
        </authorList>
    </citation>
    <scope>NUCLEOTIDE SEQUENCE [LARGE SCALE GENOMIC DNA]</scope>
    <source>
        <strain evidence="2">mu1</strain>
    </source>
</reference>
<accession>A0ABQ6GL72</accession>
<dbReference type="RefSeq" id="WP_284242053.1">
    <property type="nucleotide sequence ID" value="NZ_BSSQ01000028.1"/>
</dbReference>
<evidence type="ECO:0000313" key="2">
    <source>
        <dbReference type="Proteomes" id="UP001157114"/>
    </source>
</evidence>
<comment type="caution">
    <text evidence="1">The sequence shown here is derived from an EMBL/GenBank/DDBJ whole genome shotgun (WGS) entry which is preliminary data.</text>
</comment>
<keyword evidence="2" id="KW-1185">Reference proteome</keyword>
<name>A0ABQ6GL72_9BACL</name>
<evidence type="ECO:0000313" key="1">
    <source>
        <dbReference type="EMBL" id="GLX71250.1"/>
    </source>
</evidence>
<protein>
    <submittedName>
        <fullName evidence="1">Uncharacterized protein</fullName>
    </submittedName>
</protein>
<organism evidence="1 2">
    <name type="scientific">Paenibacillus glycanilyticus</name>
    <dbReference type="NCBI Taxonomy" id="126569"/>
    <lineage>
        <taxon>Bacteria</taxon>
        <taxon>Bacillati</taxon>
        <taxon>Bacillota</taxon>
        <taxon>Bacilli</taxon>
        <taxon>Bacillales</taxon>
        <taxon>Paenibacillaceae</taxon>
        <taxon>Paenibacillus</taxon>
    </lineage>
</organism>